<keyword evidence="3 11" id="KW-0633">Potassium transport</keyword>
<organism evidence="12 13">
    <name type="scientific">Clostridium frigoris</name>
    <dbReference type="NCBI Taxonomy" id="205327"/>
    <lineage>
        <taxon>Bacteria</taxon>
        <taxon>Bacillati</taxon>
        <taxon>Bacillota</taxon>
        <taxon>Clostridia</taxon>
        <taxon>Eubacteriales</taxon>
        <taxon>Clostridiaceae</taxon>
        <taxon>Clostridium</taxon>
    </lineage>
</organism>
<dbReference type="PANTHER" id="PTHR30042:SF2">
    <property type="entry name" value="POTASSIUM-TRANSPORTING ATPASE KDPC SUBUNIT"/>
    <property type="match status" value="1"/>
</dbReference>
<comment type="caution">
    <text evidence="12">The sequence shown here is derived from an EMBL/GenBank/DDBJ whole genome shotgun (WGS) entry which is preliminary data.</text>
</comment>
<keyword evidence="5 11" id="KW-0547">Nucleotide-binding</keyword>
<comment type="function">
    <text evidence="11">Part of the high-affinity ATP-driven potassium transport (or Kdp) system, which catalyzes the hydrolysis of ATP coupled with the electrogenic transport of potassium into the cytoplasm. This subunit acts as a catalytic chaperone that increases the ATP-binding affinity of the ATP-hydrolyzing subunit KdpB by the formation of a transient KdpB/KdpC/ATP ternary complex.</text>
</comment>
<protein>
    <recommendedName>
        <fullName evidence="11">Potassium-transporting ATPase KdpC subunit</fullName>
    </recommendedName>
    <alternativeName>
        <fullName evidence="11">ATP phosphohydrolase [potassium-transporting] C chain</fullName>
    </alternativeName>
    <alternativeName>
        <fullName evidence="11">Potassium-binding and translocating subunit C</fullName>
    </alternativeName>
    <alternativeName>
        <fullName evidence="11">Potassium-translocating ATPase C chain</fullName>
    </alternativeName>
</protein>
<dbReference type="HAMAP" id="MF_00276">
    <property type="entry name" value="KdpC"/>
    <property type="match status" value="1"/>
</dbReference>
<dbReference type="PANTHER" id="PTHR30042">
    <property type="entry name" value="POTASSIUM-TRANSPORTING ATPASE C CHAIN"/>
    <property type="match status" value="1"/>
</dbReference>
<keyword evidence="8 11" id="KW-1133">Transmembrane helix</keyword>
<keyword evidence="1 11" id="KW-0813">Transport</keyword>
<dbReference type="EMBL" id="JAHLDV010000028">
    <property type="protein sequence ID" value="MBU3160487.1"/>
    <property type="molecule type" value="Genomic_DNA"/>
</dbReference>
<keyword evidence="13" id="KW-1185">Reference proteome</keyword>
<dbReference type="InterPro" id="IPR003820">
    <property type="entry name" value="KdpC"/>
</dbReference>
<evidence type="ECO:0000313" key="13">
    <source>
        <dbReference type="Proteomes" id="UP000776252"/>
    </source>
</evidence>
<evidence type="ECO:0000256" key="4">
    <source>
        <dbReference type="ARBA" id="ARBA00022692"/>
    </source>
</evidence>
<evidence type="ECO:0000256" key="1">
    <source>
        <dbReference type="ARBA" id="ARBA00022448"/>
    </source>
</evidence>
<comment type="similarity">
    <text evidence="11">Belongs to the KdpC family.</text>
</comment>
<keyword evidence="4 11" id="KW-0812">Transmembrane</keyword>
<evidence type="ECO:0000256" key="2">
    <source>
        <dbReference type="ARBA" id="ARBA00022475"/>
    </source>
</evidence>
<dbReference type="RefSeq" id="WP_216149704.1">
    <property type="nucleotide sequence ID" value="NZ_JAHLDV010000028.1"/>
</dbReference>
<dbReference type="NCBIfam" id="NF010600">
    <property type="entry name" value="PRK13995.1"/>
    <property type="match status" value="1"/>
</dbReference>
<name>A0ABS6BU97_9CLOT</name>
<dbReference type="NCBIfam" id="NF001454">
    <property type="entry name" value="PRK00315.1"/>
    <property type="match status" value="1"/>
</dbReference>
<sequence length="212" mass="22683">MKDILRKSVLLSVVLFVLCGLIYPLAMTGISQVLFNKKANGSMVRFNGKEVGSGLIGQSFTDKRFFRGRVSSSNYNTYTKADIKPDGKGKVTYTGVTSGSANLGPSNPALMARVKKDMDDFLKNHPGLKAGDVPTDLLTSSASGLDPNISPESAKIQISAISKATNISSTDLNNIITKNTEGKTLGIFGEPRVNVLETNLEIANILKNKGEL</sequence>
<dbReference type="Proteomes" id="UP000776252">
    <property type="component" value="Unassembled WGS sequence"/>
</dbReference>
<evidence type="ECO:0000313" key="12">
    <source>
        <dbReference type="EMBL" id="MBU3160487.1"/>
    </source>
</evidence>
<keyword evidence="6 11" id="KW-0067">ATP-binding</keyword>
<evidence type="ECO:0000256" key="11">
    <source>
        <dbReference type="HAMAP-Rule" id="MF_00276"/>
    </source>
</evidence>
<comment type="subcellular location">
    <subcellularLocation>
        <location evidence="11">Cell membrane</location>
        <topology evidence="11">Single-pass membrane protein</topology>
    </subcellularLocation>
</comment>
<keyword evidence="9 11" id="KW-0406">Ion transport</keyword>
<keyword evidence="10 11" id="KW-0472">Membrane</keyword>
<proteinExistence type="inferred from homology"/>
<reference evidence="12 13" key="1">
    <citation type="submission" date="2021-06" db="EMBL/GenBank/DDBJ databases">
        <title>Clostridia strains as spoilage organisms.</title>
        <authorList>
            <person name="Wambui J."/>
            <person name="Stephan R."/>
            <person name="Stevens M.J.A."/>
        </authorList>
    </citation>
    <scope>NUCLEOTIDE SEQUENCE [LARGE SCALE GENOMIC DNA]</scope>
    <source>
        <strain evidence="12 13">DSM 14204</strain>
    </source>
</reference>
<evidence type="ECO:0000256" key="7">
    <source>
        <dbReference type="ARBA" id="ARBA00022958"/>
    </source>
</evidence>
<evidence type="ECO:0000256" key="3">
    <source>
        <dbReference type="ARBA" id="ARBA00022538"/>
    </source>
</evidence>
<gene>
    <name evidence="11" type="primary">kdpC</name>
    <name evidence="12" type="ORF">KPL37_12100</name>
</gene>
<evidence type="ECO:0000256" key="8">
    <source>
        <dbReference type="ARBA" id="ARBA00022989"/>
    </source>
</evidence>
<dbReference type="Pfam" id="PF02669">
    <property type="entry name" value="KdpC"/>
    <property type="match status" value="1"/>
</dbReference>
<evidence type="ECO:0000256" key="9">
    <source>
        <dbReference type="ARBA" id="ARBA00023065"/>
    </source>
</evidence>
<evidence type="ECO:0000256" key="5">
    <source>
        <dbReference type="ARBA" id="ARBA00022741"/>
    </source>
</evidence>
<dbReference type="PIRSF" id="PIRSF001296">
    <property type="entry name" value="K_ATPase_KdpC"/>
    <property type="match status" value="1"/>
</dbReference>
<evidence type="ECO:0000256" key="6">
    <source>
        <dbReference type="ARBA" id="ARBA00022840"/>
    </source>
</evidence>
<accession>A0ABS6BU97</accession>
<keyword evidence="2 11" id="KW-1003">Cell membrane</keyword>
<comment type="subunit">
    <text evidence="11">The system is composed of three essential subunits: KdpA, KdpB and KdpC.</text>
</comment>
<evidence type="ECO:0000256" key="10">
    <source>
        <dbReference type="ARBA" id="ARBA00023136"/>
    </source>
</evidence>
<dbReference type="NCBIfam" id="TIGR00681">
    <property type="entry name" value="kdpC"/>
    <property type="match status" value="1"/>
</dbReference>
<keyword evidence="7 11" id="KW-0630">Potassium</keyword>